<sequence>MAKNNAGRDLSTYLQLPTTGLPQFHGKSDDIADVFFKTLEAHWETYAHLKDHWPKRIKACLITGDTLKAFKTFILKRFPVNVAKAHRCMKVCTPDYLADLPLDVAIIRARADYNAMGKYWD</sequence>
<organism evidence="1 2">
    <name type="scientific">Kickxella alabastrina</name>
    <dbReference type="NCBI Taxonomy" id="61397"/>
    <lineage>
        <taxon>Eukaryota</taxon>
        <taxon>Fungi</taxon>
        <taxon>Fungi incertae sedis</taxon>
        <taxon>Zoopagomycota</taxon>
        <taxon>Kickxellomycotina</taxon>
        <taxon>Kickxellomycetes</taxon>
        <taxon>Kickxellales</taxon>
        <taxon>Kickxellaceae</taxon>
        <taxon>Kickxella</taxon>
    </lineage>
</organism>
<dbReference type="EMBL" id="JANBPG010000566">
    <property type="protein sequence ID" value="KAJ1895440.1"/>
    <property type="molecule type" value="Genomic_DNA"/>
</dbReference>
<name>A0ACC1IGL0_9FUNG</name>
<gene>
    <name evidence="1" type="ORF">LPJ66_004595</name>
</gene>
<evidence type="ECO:0000313" key="1">
    <source>
        <dbReference type="EMBL" id="KAJ1895440.1"/>
    </source>
</evidence>
<evidence type="ECO:0000313" key="2">
    <source>
        <dbReference type="Proteomes" id="UP001150581"/>
    </source>
</evidence>
<comment type="caution">
    <text evidence="1">The sequence shown here is derived from an EMBL/GenBank/DDBJ whole genome shotgun (WGS) entry which is preliminary data.</text>
</comment>
<protein>
    <submittedName>
        <fullName evidence="1">Uncharacterized protein</fullName>
    </submittedName>
</protein>
<dbReference type="Proteomes" id="UP001150581">
    <property type="component" value="Unassembled WGS sequence"/>
</dbReference>
<reference evidence="1" key="1">
    <citation type="submission" date="2022-07" db="EMBL/GenBank/DDBJ databases">
        <title>Phylogenomic reconstructions and comparative analyses of Kickxellomycotina fungi.</title>
        <authorList>
            <person name="Reynolds N.K."/>
            <person name="Stajich J.E."/>
            <person name="Barry K."/>
            <person name="Grigoriev I.V."/>
            <person name="Crous P."/>
            <person name="Smith M.E."/>
        </authorList>
    </citation>
    <scope>NUCLEOTIDE SEQUENCE</scope>
    <source>
        <strain evidence="1">Benny 63K</strain>
    </source>
</reference>
<proteinExistence type="predicted"/>
<keyword evidence="2" id="KW-1185">Reference proteome</keyword>
<accession>A0ACC1IGL0</accession>